<dbReference type="EMBL" id="JAARXI010000006">
    <property type="protein sequence ID" value="MBC2117189.1"/>
    <property type="molecule type" value="Genomic_DNA"/>
</dbReference>
<comment type="caution">
    <text evidence="1">The sequence shown here is derived from an EMBL/GenBank/DDBJ whole genome shotgun (WGS) entry which is preliminary data.</text>
</comment>
<accession>A0A7X1CZB7</accession>
<proteinExistence type="predicted"/>
<organism evidence="1 2">
    <name type="scientific">Listeria booriae</name>
    <dbReference type="NCBI Taxonomy" id="1552123"/>
    <lineage>
        <taxon>Bacteria</taxon>
        <taxon>Bacillati</taxon>
        <taxon>Bacillota</taxon>
        <taxon>Bacilli</taxon>
        <taxon>Bacillales</taxon>
        <taxon>Listeriaceae</taxon>
        <taxon>Listeria</taxon>
    </lineage>
</organism>
<gene>
    <name evidence="1" type="ORF">HCB06_11235</name>
</gene>
<dbReference type="Pfam" id="PF11213">
    <property type="entry name" value="DUF3006"/>
    <property type="match status" value="1"/>
</dbReference>
<dbReference type="Proteomes" id="UP000529446">
    <property type="component" value="Unassembled WGS sequence"/>
</dbReference>
<sequence length="75" mass="8369">MKKAILDRVEDGKAVFLLEPNQQTWTIPQAELPADIHEGSSVIIQGKKITLDTKTTAENKARIAAKLEQLRNKKS</sequence>
<evidence type="ECO:0000313" key="1">
    <source>
        <dbReference type="EMBL" id="MBC2117189.1"/>
    </source>
</evidence>
<dbReference type="RefSeq" id="WP_185536075.1">
    <property type="nucleotide sequence ID" value="NZ_JAARWH010000001.1"/>
</dbReference>
<protein>
    <submittedName>
        <fullName evidence="1">DUF3006 domain-containing protein</fullName>
    </submittedName>
</protein>
<dbReference type="AlphaFoldDB" id="A0A7X1CZB7"/>
<dbReference type="InterPro" id="IPR021377">
    <property type="entry name" value="DUF3006"/>
</dbReference>
<reference evidence="1 2" key="1">
    <citation type="submission" date="2020-03" db="EMBL/GenBank/DDBJ databases">
        <title>Soil Listeria distribution.</title>
        <authorList>
            <person name="Liao J."/>
            <person name="Wiedmann M."/>
        </authorList>
    </citation>
    <scope>NUCLEOTIDE SEQUENCE [LARGE SCALE GENOMIC DNA]</scope>
    <source>
        <strain evidence="1 2">FSL L7-0360</strain>
    </source>
</reference>
<name>A0A7X1CZB7_9LIST</name>
<evidence type="ECO:0000313" key="2">
    <source>
        <dbReference type="Proteomes" id="UP000529446"/>
    </source>
</evidence>
<dbReference type="Gene3D" id="6.20.120.50">
    <property type="match status" value="1"/>
</dbReference>